<dbReference type="InterPro" id="IPR001841">
    <property type="entry name" value="Znf_RING"/>
</dbReference>
<sequence>MEVTEPVQSRDPNLDPGVWRCLVCNKPSNYIHVLPCQHKFCAECLRMWAMIYVDVYHGVGKEFPCQVCWKQFAVPIQGLEAFEQDYKVKALERSLEHLTMDGQETDHELQPDSSPSSEQCFDRSQYGSTFPSMLSHMAPPTFYENEAAGSIKPSVPDYCVRSRHMYLHMI</sequence>
<dbReference type="PROSITE" id="PS00518">
    <property type="entry name" value="ZF_RING_1"/>
    <property type="match status" value="1"/>
</dbReference>
<reference evidence="7" key="1">
    <citation type="journal article" date="2023" name="Mol. Biol. Evol.">
        <title>Third-Generation Sequencing Reveals the Adaptive Role of the Epigenome in Three Deep-Sea Polychaetes.</title>
        <authorList>
            <person name="Perez M."/>
            <person name="Aroh O."/>
            <person name="Sun Y."/>
            <person name="Lan Y."/>
            <person name="Juniper S.K."/>
            <person name="Young C.R."/>
            <person name="Angers B."/>
            <person name="Qian P.Y."/>
        </authorList>
    </citation>
    <scope>NUCLEOTIDE SEQUENCE</scope>
    <source>
        <strain evidence="7">P08H-3</strain>
    </source>
</reference>
<feature type="domain" description="RING-type" evidence="6">
    <location>
        <begin position="21"/>
        <end position="68"/>
    </location>
</feature>
<evidence type="ECO:0000313" key="7">
    <source>
        <dbReference type="EMBL" id="KAK2144902.1"/>
    </source>
</evidence>
<evidence type="ECO:0000313" key="8">
    <source>
        <dbReference type="Proteomes" id="UP001208570"/>
    </source>
</evidence>
<dbReference type="Gene3D" id="3.30.40.10">
    <property type="entry name" value="Zinc/RING finger domain, C3HC4 (zinc finger)"/>
    <property type="match status" value="1"/>
</dbReference>
<dbReference type="SUPFAM" id="SSF57850">
    <property type="entry name" value="RING/U-box"/>
    <property type="match status" value="1"/>
</dbReference>
<dbReference type="InterPro" id="IPR017907">
    <property type="entry name" value="Znf_RING_CS"/>
</dbReference>
<dbReference type="Proteomes" id="UP001208570">
    <property type="component" value="Unassembled WGS sequence"/>
</dbReference>
<gene>
    <name evidence="7" type="ORF">LSH36_721g02015</name>
</gene>
<accession>A0AAD9J2H6</accession>
<dbReference type="Pfam" id="PF00097">
    <property type="entry name" value="zf-C3HC4"/>
    <property type="match status" value="1"/>
</dbReference>
<evidence type="ECO:0000256" key="3">
    <source>
        <dbReference type="ARBA" id="ARBA00022833"/>
    </source>
</evidence>
<keyword evidence="1" id="KW-0479">Metal-binding</keyword>
<evidence type="ECO:0000256" key="2">
    <source>
        <dbReference type="ARBA" id="ARBA00022771"/>
    </source>
</evidence>
<dbReference type="GO" id="GO:0008270">
    <property type="term" value="F:zinc ion binding"/>
    <property type="evidence" value="ECO:0007669"/>
    <property type="project" value="UniProtKB-KW"/>
</dbReference>
<dbReference type="EMBL" id="JAODUP010000721">
    <property type="protein sequence ID" value="KAK2144902.1"/>
    <property type="molecule type" value="Genomic_DNA"/>
</dbReference>
<organism evidence="7 8">
    <name type="scientific">Paralvinella palmiformis</name>
    <dbReference type="NCBI Taxonomy" id="53620"/>
    <lineage>
        <taxon>Eukaryota</taxon>
        <taxon>Metazoa</taxon>
        <taxon>Spiralia</taxon>
        <taxon>Lophotrochozoa</taxon>
        <taxon>Annelida</taxon>
        <taxon>Polychaeta</taxon>
        <taxon>Sedentaria</taxon>
        <taxon>Canalipalpata</taxon>
        <taxon>Terebellida</taxon>
        <taxon>Terebelliformia</taxon>
        <taxon>Alvinellidae</taxon>
        <taxon>Paralvinella</taxon>
    </lineage>
</organism>
<evidence type="ECO:0000256" key="5">
    <source>
        <dbReference type="SAM" id="MobiDB-lite"/>
    </source>
</evidence>
<protein>
    <recommendedName>
        <fullName evidence="6">RING-type domain-containing protein</fullName>
    </recommendedName>
</protein>
<keyword evidence="8" id="KW-1185">Reference proteome</keyword>
<comment type="caution">
    <text evidence="7">The sequence shown here is derived from an EMBL/GenBank/DDBJ whole genome shotgun (WGS) entry which is preliminary data.</text>
</comment>
<dbReference type="InterPro" id="IPR013083">
    <property type="entry name" value="Znf_RING/FYVE/PHD"/>
</dbReference>
<dbReference type="AlphaFoldDB" id="A0AAD9J2H6"/>
<keyword evidence="3" id="KW-0862">Zinc</keyword>
<keyword evidence="2 4" id="KW-0863">Zinc-finger</keyword>
<evidence type="ECO:0000256" key="4">
    <source>
        <dbReference type="PROSITE-ProRule" id="PRU00175"/>
    </source>
</evidence>
<dbReference type="InterPro" id="IPR018957">
    <property type="entry name" value="Znf_C3HC4_RING-type"/>
</dbReference>
<evidence type="ECO:0000259" key="6">
    <source>
        <dbReference type="PROSITE" id="PS50089"/>
    </source>
</evidence>
<dbReference type="PROSITE" id="PS50089">
    <property type="entry name" value="ZF_RING_2"/>
    <property type="match status" value="1"/>
</dbReference>
<feature type="region of interest" description="Disordered" evidence="5">
    <location>
        <begin position="102"/>
        <end position="123"/>
    </location>
</feature>
<dbReference type="SMART" id="SM00184">
    <property type="entry name" value="RING"/>
    <property type="match status" value="1"/>
</dbReference>
<evidence type="ECO:0000256" key="1">
    <source>
        <dbReference type="ARBA" id="ARBA00022723"/>
    </source>
</evidence>
<name>A0AAD9J2H6_9ANNE</name>
<proteinExistence type="predicted"/>